<sequence length="87" mass="9845">MLPMGFSCDLSEAFPDVFIIAAHQFGCSHELLERPDVELNLALGSLFEEHEPVGRGYEDVIDETFQFVTFIPLLDQQITGYRVKPLT</sequence>
<dbReference type="EMBL" id="LYMM01000084">
    <property type="protein sequence ID" value="PNU02110.1"/>
    <property type="molecule type" value="Genomic_DNA"/>
</dbReference>
<accession>A0A2K2FTM8</accession>
<gene>
    <name evidence="1" type="ORF">A8V01_09505</name>
</gene>
<organism evidence="1 2">
    <name type="scientific">Novosphingobium guangzhouense</name>
    <dbReference type="NCBI Taxonomy" id="1850347"/>
    <lineage>
        <taxon>Bacteria</taxon>
        <taxon>Pseudomonadati</taxon>
        <taxon>Pseudomonadota</taxon>
        <taxon>Alphaproteobacteria</taxon>
        <taxon>Sphingomonadales</taxon>
        <taxon>Sphingomonadaceae</taxon>
        <taxon>Novosphingobium</taxon>
    </lineage>
</organism>
<reference evidence="1 2" key="1">
    <citation type="submission" date="2016-05" db="EMBL/GenBank/DDBJ databases">
        <title>Complete genome sequence of Novosphingobium guangzhouense SA925(T).</title>
        <authorList>
            <person name="Sha S."/>
        </authorList>
    </citation>
    <scope>NUCLEOTIDE SEQUENCE [LARGE SCALE GENOMIC DNA]</scope>
    <source>
        <strain evidence="1 2">SA925</strain>
    </source>
</reference>
<comment type="caution">
    <text evidence="1">The sequence shown here is derived from an EMBL/GenBank/DDBJ whole genome shotgun (WGS) entry which is preliminary data.</text>
</comment>
<evidence type="ECO:0000313" key="2">
    <source>
        <dbReference type="Proteomes" id="UP000236327"/>
    </source>
</evidence>
<dbReference type="AlphaFoldDB" id="A0A2K2FTM8"/>
<evidence type="ECO:0000313" key="1">
    <source>
        <dbReference type="EMBL" id="PNU02110.1"/>
    </source>
</evidence>
<name>A0A2K2FTM8_9SPHN</name>
<keyword evidence="2" id="KW-1185">Reference proteome</keyword>
<proteinExistence type="predicted"/>
<dbReference type="Proteomes" id="UP000236327">
    <property type="component" value="Unassembled WGS sequence"/>
</dbReference>
<protein>
    <submittedName>
        <fullName evidence="1">Uncharacterized protein</fullName>
    </submittedName>
</protein>